<feature type="binding site" evidence="8">
    <location>
        <position position="114"/>
    </location>
    <ligand>
        <name>[4Fe-4S] cluster</name>
        <dbReference type="ChEBI" id="CHEBI:49883"/>
        <note>4Fe-4S-S-AdoMet</note>
    </ligand>
</feature>
<name>A0A1F2P7T0_9EURY</name>
<keyword evidence="12" id="KW-1185">Reference proteome</keyword>
<dbReference type="InterPro" id="IPR007197">
    <property type="entry name" value="rSAM"/>
</dbReference>
<dbReference type="PATRIC" id="fig|1839936.3.peg.348"/>
<keyword evidence="2 8" id="KW-0004">4Fe-4S</keyword>
<feature type="domain" description="Radical SAM core" evidence="9">
    <location>
        <begin position="100"/>
        <end position="318"/>
    </location>
</feature>
<dbReference type="PANTHER" id="PTHR30538">
    <property type="entry name" value="LYSINE 2,3-AMINOMUTASE-RELATED"/>
    <property type="match status" value="1"/>
</dbReference>
<evidence type="ECO:0000256" key="4">
    <source>
        <dbReference type="ARBA" id="ARBA00022723"/>
    </source>
</evidence>
<keyword evidence="3" id="KW-0949">S-adenosyl-L-methionine</keyword>
<feature type="binding site" evidence="8">
    <location>
        <position position="121"/>
    </location>
    <ligand>
        <name>[4Fe-4S] cluster</name>
        <dbReference type="ChEBI" id="CHEBI:49883"/>
        <note>4Fe-4S-S-AdoMet</note>
    </ligand>
</feature>
<evidence type="ECO:0000256" key="1">
    <source>
        <dbReference type="ARBA" id="ARBA00001933"/>
    </source>
</evidence>
<dbReference type="Proteomes" id="UP000885936">
    <property type="component" value="Unassembled WGS sequence"/>
</dbReference>
<evidence type="ECO:0000256" key="5">
    <source>
        <dbReference type="ARBA" id="ARBA00022898"/>
    </source>
</evidence>
<keyword evidence="4 8" id="KW-0479">Metal-binding</keyword>
<evidence type="ECO:0000259" key="9">
    <source>
        <dbReference type="PROSITE" id="PS51918"/>
    </source>
</evidence>
<keyword evidence="7 8" id="KW-0411">Iron-sulfur</keyword>
<dbReference type="SFLD" id="SFLDS00029">
    <property type="entry name" value="Radical_SAM"/>
    <property type="match status" value="1"/>
</dbReference>
<dbReference type="AlphaFoldDB" id="A0A1F2P7T0"/>
<reference evidence="11 12" key="1">
    <citation type="submission" date="2016-05" db="EMBL/GenBank/DDBJ databases">
        <title>Microbial consortia oxidize butane by reversing methanogenesis.</title>
        <authorList>
            <person name="Laso-Perez R."/>
            <person name="Richter M."/>
            <person name="Wegener G."/>
            <person name="Musat F."/>
        </authorList>
    </citation>
    <scope>NUCLEOTIDE SEQUENCE [LARGE SCALE GENOMIC DNA]</scope>
    <source>
        <strain evidence="11">BOX1</strain>
    </source>
</reference>
<reference evidence="10" key="2">
    <citation type="journal article" date="2020" name="mSystems">
        <title>Genome- and Community-Level Interaction Insights into Carbon Utilization and Element Cycling Functions of Hydrothermarchaeota in Hydrothermal Sediment.</title>
        <authorList>
            <person name="Zhou Z."/>
            <person name="Liu Y."/>
            <person name="Xu W."/>
            <person name="Pan J."/>
            <person name="Luo Z.H."/>
            <person name="Li M."/>
        </authorList>
    </citation>
    <scope>NUCLEOTIDE SEQUENCE [LARGE SCALE GENOMIC DNA]</scope>
    <source>
        <strain evidence="10">HyVt-386</strain>
    </source>
</reference>
<dbReference type="GO" id="GO:0051539">
    <property type="term" value="F:4 iron, 4 sulfur cluster binding"/>
    <property type="evidence" value="ECO:0007669"/>
    <property type="project" value="UniProtKB-KW"/>
</dbReference>
<comment type="cofactor">
    <cofactor evidence="1">
        <name>pyridoxal 5'-phosphate</name>
        <dbReference type="ChEBI" id="CHEBI:597326"/>
    </cofactor>
</comment>
<evidence type="ECO:0000256" key="3">
    <source>
        <dbReference type="ARBA" id="ARBA00022691"/>
    </source>
</evidence>
<evidence type="ECO:0000256" key="8">
    <source>
        <dbReference type="PIRSR" id="PIRSR004911-1"/>
    </source>
</evidence>
<dbReference type="InterPro" id="IPR003739">
    <property type="entry name" value="Lys_aminomutase/Glu_NH3_mut"/>
</dbReference>
<protein>
    <submittedName>
        <fullName evidence="10 11">Radical SAM protein</fullName>
    </submittedName>
</protein>
<dbReference type="InterPro" id="IPR058240">
    <property type="entry name" value="rSAM_sf"/>
</dbReference>
<dbReference type="EMBL" id="LYOR01000001">
    <property type="protein sequence ID" value="OFV67052.1"/>
    <property type="molecule type" value="Genomic_DNA"/>
</dbReference>
<evidence type="ECO:0000313" key="10">
    <source>
        <dbReference type="EMBL" id="HEC57532.1"/>
    </source>
</evidence>
<feature type="binding site" evidence="8">
    <location>
        <position position="118"/>
    </location>
    <ligand>
        <name>[4Fe-4S] cluster</name>
        <dbReference type="ChEBI" id="CHEBI:49883"/>
        <note>4Fe-4S-S-AdoMet</note>
    </ligand>
</feature>
<dbReference type="STRING" id="1839936.SBU_000345"/>
<gene>
    <name evidence="10" type="ORF">ENI32_06600</name>
    <name evidence="11" type="ORF">SBU_000345</name>
</gene>
<organism evidence="11 12">
    <name type="scientific">Candidatus Syntropharchaeum butanivorans</name>
    <dbReference type="NCBI Taxonomy" id="1839936"/>
    <lineage>
        <taxon>Archaea</taxon>
        <taxon>Methanobacteriati</taxon>
        <taxon>Methanobacteriota</taxon>
        <taxon>Stenosarchaea group</taxon>
        <taxon>Methanomicrobia</taxon>
        <taxon>Methanosarcinales</taxon>
        <taxon>ANME-2 cluster</taxon>
        <taxon>Candidatus Syntropharchaeum</taxon>
    </lineage>
</organism>
<dbReference type="Pfam" id="PF04055">
    <property type="entry name" value="Radical_SAM"/>
    <property type="match status" value="1"/>
</dbReference>
<dbReference type="SFLD" id="SFLDG01070">
    <property type="entry name" value="PLP-dependent"/>
    <property type="match status" value="1"/>
</dbReference>
<evidence type="ECO:0000256" key="7">
    <source>
        <dbReference type="ARBA" id="ARBA00023014"/>
    </source>
</evidence>
<evidence type="ECO:0000313" key="12">
    <source>
        <dbReference type="Proteomes" id="UP000185779"/>
    </source>
</evidence>
<sequence length="376" mass="43768">MEYGEVCETEWGDELGKNISTIEELKAHVKLSPREEKQLRKVIERHPMSISRYYLSLIDWTDPDDPIRRMAVPRSEELVLAGSYDTSGELENTKLPGLQHKYAQTALILATNRCAMYCRHCFRKRMVGITEDEVIHRFEMAVSYIREHEEINNVLITGGDPFILSSETIGRMLEMLSDIEHLDFIRFGTRVPVTFPDRIIHDDGLLDLLRLYSDDERRIYVVTQFNHPREITPQSISAVDSLIRSEVIVNNQAVLLRGVNDDPETMAELQNRLVAIGVNPYYVFQCRPVKRVKHHFQVPLYRGYEIIEAAKKRLNGHSKRFKYIMSHKTGKIEIVGIIGDEIYLKYHQAKNPRNIGKFFKRRLNKTAGWLDELDRI</sequence>
<accession>A0A1F2P7T0</accession>
<dbReference type="InterPro" id="IPR013785">
    <property type="entry name" value="Aldolase_TIM"/>
</dbReference>
<keyword evidence="5" id="KW-0663">Pyridoxal phosphate</keyword>
<dbReference type="Proteomes" id="UP000185779">
    <property type="component" value="Unassembled WGS sequence"/>
</dbReference>
<dbReference type="EMBL" id="DRIE01000108">
    <property type="protein sequence ID" value="HEC57532.1"/>
    <property type="molecule type" value="Genomic_DNA"/>
</dbReference>
<dbReference type="SUPFAM" id="SSF102114">
    <property type="entry name" value="Radical SAM enzymes"/>
    <property type="match status" value="1"/>
</dbReference>
<dbReference type="PIRSF" id="PIRSF004911">
    <property type="entry name" value="DUF160"/>
    <property type="match status" value="1"/>
</dbReference>
<evidence type="ECO:0000256" key="6">
    <source>
        <dbReference type="ARBA" id="ARBA00023004"/>
    </source>
</evidence>
<dbReference type="PROSITE" id="PS51918">
    <property type="entry name" value="RADICAL_SAM"/>
    <property type="match status" value="1"/>
</dbReference>
<dbReference type="GO" id="GO:0003824">
    <property type="term" value="F:catalytic activity"/>
    <property type="evidence" value="ECO:0007669"/>
    <property type="project" value="InterPro"/>
</dbReference>
<dbReference type="PANTHER" id="PTHR30538:SF0">
    <property type="entry name" value="L-LYSINE 2,3-AMINOMUTASE AQ_1632-RELATED"/>
    <property type="match status" value="1"/>
</dbReference>
<proteinExistence type="predicted"/>
<evidence type="ECO:0000256" key="2">
    <source>
        <dbReference type="ARBA" id="ARBA00022485"/>
    </source>
</evidence>
<evidence type="ECO:0000313" key="11">
    <source>
        <dbReference type="EMBL" id="OFV67052.1"/>
    </source>
</evidence>
<dbReference type="NCBIfam" id="TIGR00238">
    <property type="entry name" value="KamA family radical SAM protein"/>
    <property type="match status" value="1"/>
</dbReference>
<dbReference type="Gene3D" id="3.20.20.70">
    <property type="entry name" value="Aldolase class I"/>
    <property type="match status" value="1"/>
</dbReference>
<keyword evidence="6" id="KW-0408">Iron</keyword>
<dbReference type="GO" id="GO:0046872">
    <property type="term" value="F:metal ion binding"/>
    <property type="evidence" value="ECO:0007669"/>
    <property type="project" value="UniProtKB-KW"/>
</dbReference>
<comment type="caution">
    <text evidence="11">The sequence shown here is derived from an EMBL/GenBank/DDBJ whole genome shotgun (WGS) entry which is preliminary data.</text>
</comment>
<dbReference type="CDD" id="cd01335">
    <property type="entry name" value="Radical_SAM"/>
    <property type="match status" value="1"/>
</dbReference>